<dbReference type="Pfam" id="PF00015">
    <property type="entry name" value="MCPsignal"/>
    <property type="match status" value="1"/>
</dbReference>
<dbReference type="PRINTS" id="PR00260">
    <property type="entry name" value="CHEMTRNSDUCR"/>
</dbReference>
<evidence type="ECO:0000313" key="6">
    <source>
        <dbReference type="EMBL" id="AKZ64452.1"/>
    </source>
</evidence>
<evidence type="ECO:0000259" key="5">
    <source>
        <dbReference type="PROSITE" id="PS50885"/>
    </source>
</evidence>
<dbReference type="InterPro" id="IPR051310">
    <property type="entry name" value="MCP_chemotaxis"/>
</dbReference>
<dbReference type="RefSeq" id="WP_053199987.1">
    <property type="nucleotide sequence ID" value="NZ_CP011409.1"/>
</dbReference>
<accession>A0ABN4I0N2</accession>
<reference evidence="7" key="1">
    <citation type="journal article" date="2015" name="Genome Announc.">
        <title>Complete Genome Sequence of Herbaspirillum hiltneri N3 (DSM 17495), Isolated from Surface-Sterilized Wheat Roots.</title>
        <authorList>
            <person name="Guizelini D."/>
            <person name="Saizaki P.M."/>
            <person name="Coimbra N.A."/>
            <person name="Weiss V.A."/>
            <person name="Faoro H."/>
            <person name="Sfeir M.Z."/>
            <person name="Baura V.A."/>
            <person name="Monteiro R.A."/>
            <person name="Chubatsu L.S."/>
            <person name="Souza E.M."/>
            <person name="Cruz L.M."/>
            <person name="Pedrosa F.O."/>
            <person name="Raittz R.T."/>
            <person name="Marchaukoski J.N."/>
            <person name="Steffens M.B."/>
        </authorList>
    </citation>
    <scope>NUCLEOTIDE SEQUENCE [LARGE SCALE GENOMIC DNA]</scope>
    <source>
        <strain evidence="7">N3</strain>
    </source>
</reference>
<dbReference type="InterPro" id="IPR024478">
    <property type="entry name" value="HlyB_4HB_MCP"/>
</dbReference>
<dbReference type="CDD" id="cd19411">
    <property type="entry name" value="MCP2201-like_sensor"/>
    <property type="match status" value="1"/>
</dbReference>
<dbReference type="CDD" id="cd11386">
    <property type="entry name" value="MCP_signal"/>
    <property type="match status" value="1"/>
</dbReference>
<dbReference type="Gene3D" id="1.10.287.950">
    <property type="entry name" value="Methyl-accepting chemotaxis protein"/>
    <property type="match status" value="1"/>
</dbReference>
<dbReference type="CDD" id="cd06225">
    <property type="entry name" value="HAMP"/>
    <property type="match status" value="1"/>
</dbReference>
<keyword evidence="3" id="KW-0807">Transducer</keyword>
<dbReference type="InterPro" id="IPR004090">
    <property type="entry name" value="Chemotax_Me-accpt_rcpt"/>
</dbReference>
<evidence type="ECO:0000259" key="4">
    <source>
        <dbReference type="PROSITE" id="PS50111"/>
    </source>
</evidence>
<feature type="domain" description="HAMP" evidence="5">
    <location>
        <begin position="215"/>
        <end position="267"/>
    </location>
</feature>
<dbReference type="PROSITE" id="PS50111">
    <property type="entry name" value="CHEMOTAXIS_TRANSDUC_2"/>
    <property type="match status" value="1"/>
</dbReference>
<evidence type="ECO:0000256" key="1">
    <source>
        <dbReference type="ARBA" id="ARBA00022481"/>
    </source>
</evidence>
<dbReference type="PANTHER" id="PTHR43531">
    <property type="entry name" value="PROTEIN ICFG"/>
    <property type="match status" value="1"/>
</dbReference>
<gene>
    <name evidence="6" type="ORF">F506_18920</name>
</gene>
<name>A0ABN4I0N2_9BURK</name>
<sequence length="575" mass="60843">MKNWKIGVRLTIGFGVVLALLVAGATFGLRQVSKLNDHVEFITSVDEGKLLALSKVQFAIGLRAVAARNLVLVTDPVQQKGDIELVTKAQKDIDSGMAELTALMKNPADATAQERNMLEQLRALEAKYLPIATKIGALATTQQTEAAKASLIAECMPLLKQVIAHISEFNVVMRARTHESVTTAQEAYEVSKWTMFALSAVSLLLGSLIAWWLTRSISRPLQEAVTIAQNVSTGDLTSTITVDSKDELGQLKLALKEMNDNLLRIVGDVRHGTDTIATASGEIASGNLDLSSRTEQQAGSLQETASAMEELTATVKQNAENAQQANKLATTASDIAVKGGAVVARVVETMTSINESSKKVVDIIGVIDGIAFQTNILALNAAVEAARAGEQGRGFAVVASEVRSLAQRSASAAKEIKQLIGTSVAEVDAGAALVDEAGATMGEILDSIQRVTSIMGDISSASDEQTRGIEQINNAITQMDQVTQQNAALVEEAAAAAASMQSQTSSLAELVSVFKLDDQHMHYETERTTQATQVAQAVVPKTSRNAVPAKAAQVHHLPKPAGAPTLSLDNLSYAA</sequence>
<organism evidence="6 7">
    <name type="scientific">Herbaspirillum hiltneri N3</name>
    <dbReference type="NCBI Taxonomy" id="1262470"/>
    <lineage>
        <taxon>Bacteria</taxon>
        <taxon>Pseudomonadati</taxon>
        <taxon>Pseudomonadota</taxon>
        <taxon>Betaproteobacteria</taxon>
        <taxon>Burkholderiales</taxon>
        <taxon>Oxalobacteraceae</taxon>
        <taxon>Herbaspirillum</taxon>
    </lineage>
</organism>
<dbReference type="EMBL" id="CP011409">
    <property type="protein sequence ID" value="AKZ64452.1"/>
    <property type="molecule type" value="Genomic_DNA"/>
</dbReference>
<evidence type="ECO:0000256" key="3">
    <source>
        <dbReference type="PROSITE-ProRule" id="PRU00284"/>
    </source>
</evidence>
<dbReference type="SUPFAM" id="SSF58104">
    <property type="entry name" value="Methyl-accepting chemotaxis protein (MCP) signaling domain"/>
    <property type="match status" value="1"/>
</dbReference>
<dbReference type="InterPro" id="IPR004089">
    <property type="entry name" value="MCPsignal_dom"/>
</dbReference>
<comment type="similarity">
    <text evidence="2">Belongs to the methyl-accepting chemotaxis (MCP) protein family.</text>
</comment>
<evidence type="ECO:0000256" key="2">
    <source>
        <dbReference type="ARBA" id="ARBA00029447"/>
    </source>
</evidence>
<dbReference type="Proteomes" id="UP000063429">
    <property type="component" value="Chromosome"/>
</dbReference>
<feature type="domain" description="Methyl-accepting transducer" evidence="4">
    <location>
        <begin position="272"/>
        <end position="501"/>
    </location>
</feature>
<dbReference type="PROSITE" id="PS50885">
    <property type="entry name" value="HAMP"/>
    <property type="match status" value="1"/>
</dbReference>
<keyword evidence="7" id="KW-1185">Reference proteome</keyword>
<dbReference type="SMART" id="SM00304">
    <property type="entry name" value="HAMP"/>
    <property type="match status" value="1"/>
</dbReference>
<dbReference type="Pfam" id="PF00672">
    <property type="entry name" value="HAMP"/>
    <property type="match status" value="1"/>
</dbReference>
<keyword evidence="1" id="KW-0488">Methylation</keyword>
<dbReference type="PANTHER" id="PTHR43531:SF14">
    <property type="entry name" value="METHYL-ACCEPTING CHEMOTAXIS PROTEIN I-RELATED"/>
    <property type="match status" value="1"/>
</dbReference>
<proteinExistence type="inferred from homology"/>
<dbReference type="SMART" id="SM00283">
    <property type="entry name" value="MA"/>
    <property type="match status" value="1"/>
</dbReference>
<dbReference type="InterPro" id="IPR003660">
    <property type="entry name" value="HAMP_dom"/>
</dbReference>
<dbReference type="Pfam" id="PF12729">
    <property type="entry name" value="4HB_MCP_1"/>
    <property type="match status" value="1"/>
</dbReference>
<evidence type="ECO:0000313" key="7">
    <source>
        <dbReference type="Proteomes" id="UP000063429"/>
    </source>
</evidence>
<protein>
    <submittedName>
        <fullName evidence="6">Chemotaxis protein</fullName>
    </submittedName>
</protein>
<dbReference type="InterPro" id="IPR047347">
    <property type="entry name" value="YvaQ-like_sensor"/>
</dbReference>